<keyword evidence="6" id="KW-1185">Reference proteome</keyword>
<gene>
    <name evidence="5" type="primary">KAP122</name>
    <name evidence="5" type="ORF">CAAN4_D01684</name>
</gene>
<keyword evidence="3" id="KW-0813">Transport</keyword>
<protein>
    <submittedName>
        <fullName evidence="5">Importin beta-like protein Kap122p</fullName>
    </submittedName>
</protein>
<reference evidence="5 6" key="1">
    <citation type="submission" date="2024-01" db="EMBL/GenBank/DDBJ databases">
        <authorList>
            <consortium name="Genoscope - CEA"/>
            <person name="William W."/>
        </authorList>
    </citation>
    <scope>NUCLEOTIDE SEQUENCE [LARGE SCALE GENOMIC DNA]</scope>
    <source>
        <strain evidence="5 6">29B2s-10</strain>
    </source>
</reference>
<evidence type="ECO:0000256" key="2">
    <source>
        <dbReference type="ARBA" id="ARBA00007991"/>
    </source>
</evidence>
<keyword evidence="4" id="KW-0539">Nucleus</keyword>
<evidence type="ECO:0000313" key="6">
    <source>
        <dbReference type="Proteomes" id="UP001497600"/>
    </source>
</evidence>
<evidence type="ECO:0000256" key="3">
    <source>
        <dbReference type="ARBA" id="ARBA00022448"/>
    </source>
</evidence>
<evidence type="ECO:0000256" key="1">
    <source>
        <dbReference type="ARBA" id="ARBA00004123"/>
    </source>
</evidence>
<proteinExistence type="inferred from homology"/>
<comment type="subcellular location">
    <subcellularLocation>
        <location evidence="1">Nucleus</location>
    </subcellularLocation>
</comment>
<evidence type="ECO:0000256" key="4">
    <source>
        <dbReference type="ARBA" id="ARBA00023242"/>
    </source>
</evidence>
<accession>A0ABP0EBG0</accession>
<name>A0ABP0EBG0_9ASCO</name>
<dbReference type="Gene3D" id="1.25.10.10">
    <property type="entry name" value="Leucine-rich Repeat Variant"/>
    <property type="match status" value="1"/>
</dbReference>
<sequence length="1029" mass="117045">MTDWSIDQVVQSIETLYSSSNPQEIGSIQQGLQKLQKSQDGGELAMLLLQSNSKNCRFFGALTYTVVINNLDKSKDSETRNNEIRTLASIMVQHILSIVNSGNLHDSMIIVRKLISNLALLFIRSPLNEGSFNAPLHLLLHSLVGNPNVFTSGTSTEELYQIISSMDHDRISLLLLSSTVMVEEICKTECPIEIHGFVFQDSFTITSLIFQYLLSQPQISHQIDINSLECLMSWVSYIALAEDKSQVRYRENTIVIQFLFHHFESVTDTPEGISIINKAISVAIEILEINPHMLNHQSRMFLSSVIFSPEKLGERYLQILMVDSDENCDEINTLVNLMVALLRTDILHFAKTLTTPDTQHIFNVLTSMSNFPGIAIEDETVSDQILSFWEDLANVYIDDEDVFNALYENNIDLKQEFENKRNELFEKVCSIYWAKIHLPDIQILNSNKSEFFYYRSNVSDLFIVAYSLLKEPFYYNLTSSIVNDLQAIKSNGSSENKVIDLESTLYLLYKITDDCAYLESQSTALLTYINPLFEAGLIQVIQNCPHSGLFSTVYATVINFLSSIQFYFKSNHGSQHLGNVFDLLFGILLQGDQSLSLHASRTILKICQECRENLTSFLPNLEVLLVQMLRSPSTDNLIRQRLFNAYTSIAHCVRDGPKFGEILRKMLLAIHDRSSEVLDGTGGSAQEFSNEEERSDYLLSLLTCVHEVGKACQVPDEIDDFYSTEQKDSVDSFWKEDPLQIKQLILTIVNKFSLSENSMSGDSLVTEKCCLILKTGLGEAIHGPFVFPLETILKYMVLKMDKSDATSVSYIYSLLESLIIVKFKELNQEVIAEVINNIFTSKLDFIKTDPDMVQSTISLFATVLEKKPSLVIHLPVFESVILNFALEGIKAKEQFVIKASSKFWLTLLTLKKGTAEDQERIRNLMANTQLGPIFVFNLLGAFLDAPRSNLDYFYQVFRNLIAKYQQFCKLWLQIAYEEFVSSGRKLEESLYRVFSSKLLLTRGMREANDVLKKFWLQANGLIEFNTKSY</sequence>
<evidence type="ECO:0000313" key="5">
    <source>
        <dbReference type="EMBL" id="CAK7902813.1"/>
    </source>
</evidence>
<dbReference type="EMBL" id="OZ004256">
    <property type="protein sequence ID" value="CAK7902813.1"/>
    <property type="molecule type" value="Genomic_DNA"/>
</dbReference>
<comment type="similarity">
    <text evidence="2">Belongs to the importin beta family.</text>
</comment>
<dbReference type="SUPFAM" id="SSF48371">
    <property type="entry name" value="ARM repeat"/>
    <property type="match status" value="1"/>
</dbReference>
<dbReference type="InterPro" id="IPR011989">
    <property type="entry name" value="ARM-like"/>
</dbReference>
<dbReference type="InterPro" id="IPR016024">
    <property type="entry name" value="ARM-type_fold"/>
</dbReference>
<dbReference type="InterPro" id="IPR051345">
    <property type="entry name" value="Importin_beta-like_NTR"/>
</dbReference>
<dbReference type="PANTHER" id="PTHR12363:SF33">
    <property type="entry name" value="IMPORTIN-13"/>
    <property type="match status" value="1"/>
</dbReference>
<organism evidence="5 6">
    <name type="scientific">[Candida] anglica</name>
    <dbReference type="NCBI Taxonomy" id="148631"/>
    <lineage>
        <taxon>Eukaryota</taxon>
        <taxon>Fungi</taxon>
        <taxon>Dikarya</taxon>
        <taxon>Ascomycota</taxon>
        <taxon>Saccharomycotina</taxon>
        <taxon>Pichiomycetes</taxon>
        <taxon>Debaryomycetaceae</taxon>
        <taxon>Kurtzmaniella</taxon>
    </lineage>
</organism>
<dbReference type="PANTHER" id="PTHR12363">
    <property type="entry name" value="TRANSPORTIN 3 AND IMPORTIN 13"/>
    <property type="match status" value="1"/>
</dbReference>
<dbReference type="Proteomes" id="UP001497600">
    <property type="component" value="Chromosome D"/>
</dbReference>